<sequence length="261" mass="27270">MSEVQGRPAGTMSTERRYGIAISVALILGGVYWALTGLTEDTKTSQDTYQVVGTTLAIDTRSADLEVRSGDVREITVDRKVKRNLFGSDPSEKYQDGELQIRDSGCGFLSFSCDTDYVITVPKDLNVTIDSGSGDLKVAGLTGATLKSSSGSIEANQMSGQLSMESSSGSLDASDLTATSVKGKSSSGSVDLVFTAAPSSVDVESSSGDVTVLLPSGDESYKLDTDTSSGDESANVKIDSAATRTIKAETSSGDVTVEYDR</sequence>
<organism evidence="4 5">
    <name type="scientific">Kribbella sancticallisti</name>
    <dbReference type="NCBI Taxonomy" id="460087"/>
    <lineage>
        <taxon>Bacteria</taxon>
        <taxon>Bacillati</taxon>
        <taxon>Actinomycetota</taxon>
        <taxon>Actinomycetes</taxon>
        <taxon>Propionibacteriales</taxon>
        <taxon>Kribbellaceae</taxon>
        <taxon>Kribbella</taxon>
    </lineage>
</organism>
<dbReference type="RefSeq" id="WP_344222244.1">
    <property type="nucleotide sequence ID" value="NZ_BAAAOS010000064.1"/>
</dbReference>
<feature type="domain" description="DUF4097" evidence="3">
    <location>
        <begin position="55"/>
        <end position="259"/>
    </location>
</feature>
<evidence type="ECO:0000313" key="5">
    <source>
        <dbReference type="Proteomes" id="UP001500393"/>
    </source>
</evidence>
<evidence type="ECO:0000313" key="4">
    <source>
        <dbReference type="EMBL" id="GAA1616118.1"/>
    </source>
</evidence>
<dbReference type="Proteomes" id="UP001500393">
    <property type="component" value="Unassembled WGS sequence"/>
</dbReference>
<keyword evidence="2" id="KW-1133">Transmembrane helix</keyword>
<proteinExistence type="predicted"/>
<feature type="transmembrane region" description="Helical" evidence="2">
    <location>
        <begin position="18"/>
        <end position="35"/>
    </location>
</feature>
<evidence type="ECO:0000256" key="2">
    <source>
        <dbReference type="SAM" id="Phobius"/>
    </source>
</evidence>
<reference evidence="4 5" key="1">
    <citation type="journal article" date="2019" name="Int. J. Syst. Evol. Microbiol.">
        <title>The Global Catalogue of Microorganisms (GCM) 10K type strain sequencing project: providing services to taxonomists for standard genome sequencing and annotation.</title>
        <authorList>
            <consortium name="The Broad Institute Genomics Platform"/>
            <consortium name="The Broad Institute Genome Sequencing Center for Infectious Disease"/>
            <person name="Wu L."/>
            <person name="Ma J."/>
        </authorList>
    </citation>
    <scope>NUCLEOTIDE SEQUENCE [LARGE SCALE GENOMIC DNA]</scope>
    <source>
        <strain evidence="4 5">JCM 14969</strain>
    </source>
</reference>
<feature type="compositionally biased region" description="Low complexity" evidence="1">
    <location>
        <begin position="202"/>
        <end position="212"/>
    </location>
</feature>
<evidence type="ECO:0000256" key="1">
    <source>
        <dbReference type="SAM" id="MobiDB-lite"/>
    </source>
</evidence>
<gene>
    <name evidence="4" type="ORF">GCM10009789_82690</name>
</gene>
<keyword evidence="5" id="KW-1185">Reference proteome</keyword>
<comment type="caution">
    <text evidence="4">The sequence shown here is derived from an EMBL/GenBank/DDBJ whole genome shotgun (WGS) entry which is preliminary data.</text>
</comment>
<feature type="region of interest" description="Disordered" evidence="1">
    <location>
        <begin position="202"/>
        <end position="235"/>
    </location>
</feature>
<dbReference type="Pfam" id="PF13349">
    <property type="entry name" value="DUF4097"/>
    <property type="match status" value="1"/>
</dbReference>
<accession>A0ABN2ES95</accession>
<dbReference type="InterPro" id="IPR025164">
    <property type="entry name" value="Toastrack_DUF4097"/>
</dbReference>
<name>A0ABN2ES95_9ACTN</name>
<protein>
    <recommendedName>
        <fullName evidence="3">DUF4097 domain-containing protein</fullName>
    </recommendedName>
</protein>
<dbReference type="EMBL" id="BAAAOS010000064">
    <property type="protein sequence ID" value="GAA1616118.1"/>
    <property type="molecule type" value="Genomic_DNA"/>
</dbReference>
<feature type="region of interest" description="Disordered" evidence="1">
    <location>
        <begin position="149"/>
        <end position="174"/>
    </location>
</feature>
<feature type="compositionally biased region" description="Low complexity" evidence="1">
    <location>
        <begin position="157"/>
        <end position="174"/>
    </location>
</feature>
<keyword evidence="2" id="KW-0472">Membrane</keyword>
<evidence type="ECO:0000259" key="3">
    <source>
        <dbReference type="Pfam" id="PF13349"/>
    </source>
</evidence>
<keyword evidence="2" id="KW-0812">Transmembrane</keyword>